<evidence type="ECO:0000256" key="6">
    <source>
        <dbReference type="SAM" id="SignalP"/>
    </source>
</evidence>
<dbReference type="Proteomes" id="UP000298615">
    <property type="component" value="Chromosome"/>
</dbReference>
<reference evidence="7 8" key="1">
    <citation type="submission" date="2019-04" db="EMBL/GenBank/DDBJ databases">
        <title>Vagococcus sp. nov., isolated from faeces of yaks (Bos grunniens).</title>
        <authorList>
            <person name="Ge Y."/>
        </authorList>
    </citation>
    <scope>NUCLEOTIDE SEQUENCE [LARGE SCALE GENOMIC DNA]</scope>
    <source>
        <strain evidence="7 8">MN-17</strain>
    </source>
</reference>
<gene>
    <name evidence="7" type="ORF">FA707_04075</name>
</gene>
<feature type="signal peptide" evidence="6">
    <location>
        <begin position="1"/>
        <end position="21"/>
    </location>
</feature>
<proteinExistence type="predicted"/>
<dbReference type="PROSITE" id="PS51257">
    <property type="entry name" value="PROKAR_LIPOPROTEIN"/>
    <property type="match status" value="1"/>
</dbReference>
<keyword evidence="2 6" id="KW-0732">Signal</keyword>
<protein>
    <submittedName>
        <fullName evidence="7">Extracellular solute-binding protein</fullName>
    </submittedName>
</protein>
<dbReference type="SUPFAM" id="SSF53850">
    <property type="entry name" value="Periplasmic binding protein-like II"/>
    <property type="match status" value="1"/>
</dbReference>
<organism evidence="7 8">
    <name type="scientific">Vagococcus zengguangii</name>
    <dbReference type="NCBI Taxonomy" id="2571750"/>
    <lineage>
        <taxon>Bacteria</taxon>
        <taxon>Bacillati</taxon>
        <taxon>Bacillota</taxon>
        <taxon>Bacilli</taxon>
        <taxon>Lactobacillales</taxon>
        <taxon>Enterococcaceae</taxon>
        <taxon>Vagococcus</taxon>
    </lineage>
</organism>
<evidence type="ECO:0000256" key="2">
    <source>
        <dbReference type="ARBA" id="ARBA00022729"/>
    </source>
</evidence>
<dbReference type="KEGG" id="vao:FA707_04075"/>
<feature type="chain" id="PRO_5039604732" evidence="6">
    <location>
        <begin position="22"/>
        <end position="546"/>
    </location>
</feature>
<evidence type="ECO:0000313" key="8">
    <source>
        <dbReference type="Proteomes" id="UP000298615"/>
    </source>
</evidence>
<dbReference type="Gene3D" id="3.40.190.10">
    <property type="entry name" value="Periplasmic binding protein-like II"/>
    <property type="match status" value="2"/>
</dbReference>
<accession>A0A4D7CQ48</accession>
<dbReference type="EMBL" id="CP039712">
    <property type="protein sequence ID" value="QCI86189.1"/>
    <property type="molecule type" value="Genomic_DNA"/>
</dbReference>
<dbReference type="PANTHER" id="PTHR43649">
    <property type="entry name" value="ARABINOSE-BINDING PROTEIN-RELATED"/>
    <property type="match status" value="1"/>
</dbReference>
<dbReference type="AlphaFoldDB" id="A0A4D7CQ48"/>
<keyword evidence="5" id="KW-0449">Lipoprotein</keyword>
<evidence type="ECO:0000256" key="3">
    <source>
        <dbReference type="ARBA" id="ARBA00023136"/>
    </source>
</evidence>
<dbReference type="RefSeq" id="WP_136953024.1">
    <property type="nucleotide sequence ID" value="NZ_CP039712.1"/>
</dbReference>
<dbReference type="Pfam" id="PF01547">
    <property type="entry name" value="SBP_bac_1"/>
    <property type="match status" value="1"/>
</dbReference>
<name>A0A4D7CQ48_9ENTE</name>
<evidence type="ECO:0000256" key="5">
    <source>
        <dbReference type="ARBA" id="ARBA00023288"/>
    </source>
</evidence>
<dbReference type="InterPro" id="IPR050490">
    <property type="entry name" value="Bact_solute-bd_prot1"/>
</dbReference>
<keyword evidence="3" id="KW-0472">Membrane</keyword>
<sequence length="546" mass="61558">MKVTKFAKVLSGVMISTMVLAGCGGSGDKASDKKDDVKLTESGFPIVEEEVSFKMMGPNVGLAEWKDMPVFQEYAKKTGINFEFTTPPVADFSTKLNLALASGDLPDVIYAAGNSNLTDTMVIEYGEQGTFVALEDLIDENMPNFSKILKENDTIRRSITTPDGHIYTLPSLAMNEPTAVWPRGPMWYRGDWLEALNVTELPKTTDEFYDLLVRMRDEDPNGNGQKDEIPLTDVKMESTRPWLMAAFGLTNFGVQEQDGKVIYAPTTENYKGYLEFMNKLYSEKLLDQEVFSQADEQKKAKGQKNQIGLFPDWFSYFTTGKEEKDALNDPMFQPLTSEYSKETVVPISAGISRGTFAITKEAASPEALLRWIDYFYGDEGAFYINKGPEGALWEWAENSEGEKVRVYTENVDLANVEDTRGTITPAYGLTVPNIDYKNTEDLYIRGNADDEMDTTFTDFINSETEEKITANGQLPMPLLYLSKDEIDQIKDTQTDLSTYIEQMEAKFITGVEPLSNWDKYVDTVNSMGLEKYLEIYQKALDNYNKQ</sequence>
<evidence type="ECO:0000256" key="1">
    <source>
        <dbReference type="ARBA" id="ARBA00022475"/>
    </source>
</evidence>
<evidence type="ECO:0000313" key="7">
    <source>
        <dbReference type="EMBL" id="QCI86189.1"/>
    </source>
</evidence>
<keyword evidence="4" id="KW-0564">Palmitate</keyword>
<keyword evidence="8" id="KW-1185">Reference proteome</keyword>
<evidence type="ECO:0000256" key="4">
    <source>
        <dbReference type="ARBA" id="ARBA00023139"/>
    </source>
</evidence>
<keyword evidence="1" id="KW-1003">Cell membrane</keyword>
<dbReference type="PANTHER" id="PTHR43649:SF33">
    <property type="entry name" value="POLYGALACTURONAN_RHAMNOGALACTURONAN-BINDING PROTEIN YTCQ"/>
    <property type="match status" value="1"/>
</dbReference>
<dbReference type="InterPro" id="IPR006059">
    <property type="entry name" value="SBP"/>
</dbReference>